<dbReference type="AlphaFoldDB" id="A0A370UC91"/>
<reference evidence="4 5" key="1">
    <citation type="submission" date="2018-06" db="EMBL/GenBank/DDBJ databases">
        <title>Marinomonas sp. YLB-05 draft genome sequence.</title>
        <authorList>
            <person name="Yu L."/>
            <person name="Tang X."/>
        </authorList>
    </citation>
    <scope>NUCLEOTIDE SEQUENCE [LARGE SCALE GENOMIC DNA]</scope>
    <source>
        <strain evidence="4 5">YLB-05</strain>
    </source>
</reference>
<feature type="domain" description="Leucine-binding protein" evidence="3">
    <location>
        <begin position="39"/>
        <end position="366"/>
    </location>
</feature>
<organism evidence="4 5">
    <name type="scientific">Marinomonas piezotolerans</name>
    <dbReference type="NCBI Taxonomy" id="2213058"/>
    <lineage>
        <taxon>Bacteria</taxon>
        <taxon>Pseudomonadati</taxon>
        <taxon>Pseudomonadota</taxon>
        <taxon>Gammaproteobacteria</taxon>
        <taxon>Oceanospirillales</taxon>
        <taxon>Oceanospirillaceae</taxon>
        <taxon>Marinomonas</taxon>
    </lineage>
</organism>
<evidence type="ECO:0000259" key="3">
    <source>
        <dbReference type="Pfam" id="PF13458"/>
    </source>
</evidence>
<dbReference type="Gene3D" id="3.40.50.2300">
    <property type="match status" value="2"/>
</dbReference>
<keyword evidence="5" id="KW-1185">Reference proteome</keyword>
<protein>
    <recommendedName>
        <fullName evidence="3">Leucine-binding protein domain-containing protein</fullName>
    </recommendedName>
</protein>
<evidence type="ECO:0000313" key="5">
    <source>
        <dbReference type="Proteomes" id="UP000254326"/>
    </source>
</evidence>
<dbReference type="Pfam" id="PF13458">
    <property type="entry name" value="Peripla_BP_6"/>
    <property type="match status" value="1"/>
</dbReference>
<name>A0A370UC91_9GAMM</name>
<dbReference type="EMBL" id="QKRA01000002">
    <property type="protein sequence ID" value="RDL45368.1"/>
    <property type="molecule type" value="Genomic_DNA"/>
</dbReference>
<comment type="caution">
    <text evidence="4">The sequence shown here is derived from an EMBL/GenBank/DDBJ whole genome shotgun (WGS) entry which is preliminary data.</text>
</comment>
<sequence length="423" mass="46262">MNRREYCVMTNLHRRLIHRIFFMLCAAFSLGGAGYADSLKIGFTGPFTGPNAFLGDSVAHGLRLGIQHTNAAKTLNYDVSFIALNDEYNPEKTTTTVNRLIHDFKVQALVGSIGTPTAIASLPILERYDIPLIAPITGADILRTERASRHIFSFRTTYQEESFYLVKTLICNLDITGDEIAILAQKDAYGDAGVQGLMAALNHYGVKNADNVLLIRYLRNHTSASHAAADIVSSFPTPKVVFLVSTSATSAQLIKNLDEVGISPLFAALSFSGLESLATFTQTTRATTLVSQVTPPLTETNLPLIKEFLEDYERYSQDASAPTTLELDGYISARFFGYILSKYHPNTPPTSTEIITTLKNLDEFDLGLETMLSLSRKINSDTLAPPKIWLSAVLDGEAVSVSNNQQASIHIEAIPFSVGAQNE</sequence>
<dbReference type="InterPro" id="IPR028081">
    <property type="entry name" value="Leu-bd"/>
</dbReference>
<dbReference type="PANTHER" id="PTHR47235">
    <property type="entry name" value="BLR6548 PROTEIN"/>
    <property type="match status" value="1"/>
</dbReference>
<comment type="similarity">
    <text evidence="1">Belongs to the leucine-binding protein family.</text>
</comment>
<keyword evidence="2" id="KW-0732">Signal</keyword>
<dbReference type="InterPro" id="IPR028082">
    <property type="entry name" value="Peripla_BP_I"/>
</dbReference>
<accession>A0A370UC91</accession>
<dbReference type="PANTHER" id="PTHR47235:SF1">
    <property type="entry name" value="BLR6548 PROTEIN"/>
    <property type="match status" value="1"/>
</dbReference>
<evidence type="ECO:0000256" key="2">
    <source>
        <dbReference type="ARBA" id="ARBA00022729"/>
    </source>
</evidence>
<evidence type="ECO:0000256" key="1">
    <source>
        <dbReference type="ARBA" id="ARBA00010062"/>
    </source>
</evidence>
<evidence type="ECO:0000313" key="4">
    <source>
        <dbReference type="EMBL" id="RDL45368.1"/>
    </source>
</evidence>
<dbReference type="Proteomes" id="UP000254326">
    <property type="component" value="Unassembled WGS sequence"/>
</dbReference>
<gene>
    <name evidence="4" type="ORF">DN730_07095</name>
</gene>
<dbReference type="SUPFAM" id="SSF53822">
    <property type="entry name" value="Periplasmic binding protein-like I"/>
    <property type="match status" value="1"/>
</dbReference>
<proteinExistence type="inferred from homology"/>